<evidence type="ECO:0000256" key="8">
    <source>
        <dbReference type="ARBA" id="ARBA00023136"/>
    </source>
</evidence>
<keyword evidence="13" id="KW-1185">Reference proteome</keyword>
<keyword evidence="5 12" id="KW-0762">Sugar transport</keyword>
<keyword evidence="2" id="KW-0813">Transport</keyword>
<evidence type="ECO:0000313" key="13">
    <source>
        <dbReference type="Proteomes" id="UP000199315"/>
    </source>
</evidence>
<feature type="transmembrane region" description="Helical" evidence="11">
    <location>
        <begin position="67"/>
        <end position="85"/>
    </location>
</feature>
<feature type="transmembrane region" description="Helical" evidence="11">
    <location>
        <begin position="121"/>
        <end position="147"/>
    </location>
</feature>
<comment type="subcellular location">
    <subcellularLocation>
        <location evidence="1">Cell membrane</location>
        <topology evidence="1">Multi-pass membrane protein</topology>
    </subcellularLocation>
</comment>
<feature type="transmembrane region" description="Helical" evidence="11">
    <location>
        <begin position="230"/>
        <end position="247"/>
    </location>
</feature>
<dbReference type="Proteomes" id="UP000199315">
    <property type="component" value="Unassembled WGS sequence"/>
</dbReference>
<dbReference type="InterPro" id="IPR001851">
    <property type="entry name" value="ABC_transp_permease"/>
</dbReference>
<dbReference type="EMBL" id="FMKA01000002">
    <property type="protein sequence ID" value="SCP95795.1"/>
    <property type="molecule type" value="Genomic_DNA"/>
</dbReference>
<dbReference type="OrthoDB" id="9813906at2"/>
<evidence type="ECO:0000256" key="10">
    <source>
        <dbReference type="ARBA" id="ARBA00035686"/>
    </source>
</evidence>
<accession>A0A1D3TQH3</accession>
<evidence type="ECO:0000256" key="2">
    <source>
        <dbReference type="ARBA" id="ARBA00022448"/>
    </source>
</evidence>
<dbReference type="AlphaFoldDB" id="A0A1D3TQH3"/>
<dbReference type="CDD" id="cd06579">
    <property type="entry name" value="TM_PBP1_transp_AraH_like"/>
    <property type="match status" value="1"/>
</dbReference>
<comment type="function">
    <text evidence="9">Part of the binding-protein-dependent transport system for D-xylose. Probably responsible for the translocation of the substrate across the membrane.</text>
</comment>
<evidence type="ECO:0000256" key="5">
    <source>
        <dbReference type="ARBA" id="ARBA00022597"/>
    </source>
</evidence>
<evidence type="ECO:0000256" key="1">
    <source>
        <dbReference type="ARBA" id="ARBA00004651"/>
    </source>
</evidence>
<organism evidence="12 13">
    <name type="scientific">Anaerobium acetethylicum</name>
    <dbReference type="NCBI Taxonomy" id="1619234"/>
    <lineage>
        <taxon>Bacteria</taxon>
        <taxon>Bacillati</taxon>
        <taxon>Bacillota</taxon>
        <taxon>Clostridia</taxon>
        <taxon>Lachnospirales</taxon>
        <taxon>Lachnospiraceae</taxon>
        <taxon>Anaerobium</taxon>
    </lineage>
</organism>
<dbReference type="PANTHER" id="PTHR32196">
    <property type="entry name" value="ABC TRANSPORTER PERMEASE PROTEIN YPHD-RELATED-RELATED"/>
    <property type="match status" value="1"/>
</dbReference>
<feature type="transmembrane region" description="Helical" evidence="11">
    <location>
        <begin position="277"/>
        <end position="300"/>
    </location>
</feature>
<keyword evidence="4" id="KW-0997">Cell inner membrane</keyword>
<protein>
    <recommendedName>
        <fullName evidence="10">Xylose transport system permease protein XylH</fullName>
    </recommendedName>
</protein>
<keyword evidence="3" id="KW-1003">Cell membrane</keyword>
<sequence length="385" mass="40489">MNKTIELLKKNTMLIALVIVTLFFAATTGGTLLAPQNIANLIAQNGYVVILAVGMLLCILTGGNIDLSVGSIVALVGALAGQLIVNQKVNIYVSILICLVVGLAIGAWQGFWIAYVRIPAFIVTLAGMLLWRGVALIILDGLTISPFPDNYLNIFNSFVPDPFGGEINILCVAVGVGISILYVVLQLVDRAKKSKKGYEMESIAAMAVKSVLICAVIIVLAYMLAQYKGIPAILILLTVIVLAYAYYTSRTVPGRHFYALGGNEKAAKLSGIHTDRVLFTAYVNMALLSAVAAMACVARFNSAAPTAGQNYEMDAIASCYIGGVSAYGGIGTVQGAVIGAIFMGVLNNGMSIMGIDANVQKAVKGLVLLAAVAFDVISKKRAKTA</sequence>
<evidence type="ECO:0000256" key="9">
    <source>
        <dbReference type="ARBA" id="ARBA00035611"/>
    </source>
</evidence>
<evidence type="ECO:0000256" key="7">
    <source>
        <dbReference type="ARBA" id="ARBA00022989"/>
    </source>
</evidence>
<evidence type="ECO:0000256" key="3">
    <source>
        <dbReference type="ARBA" id="ARBA00022475"/>
    </source>
</evidence>
<feature type="transmembrane region" description="Helical" evidence="11">
    <location>
        <begin position="167"/>
        <end position="185"/>
    </location>
</feature>
<evidence type="ECO:0000256" key="6">
    <source>
        <dbReference type="ARBA" id="ARBA00022692"/>
    </source>
</evidence>
<gene>
    <name evidence="12" type="ORF">SAMN05421730_1002207</name>
</gene>
<dbReference type="GO" id="GO:0022857">
    <property type="term" value="F:transmembrane transporter activity"/>
    <property type="evidence" value="ECO:0007669"/>
    <property type="project" value="InterPro"/>
</dbReference>
<proteinExistence type="predicted"/>
<keyword evidence="8 11" id="KW-0472">Membrane</keyword>
<keyword evidence="7 11" id="KW-1133">Transmembrane helix</keyword>
<dbReference type="STRING" id="1619234.SAMN05421730_1002207"/>
<dbReference type="Pfam" id="PF02653">
    <property type="entry name" value="BPD_transp_2"/>
    <property type="match status" value="1"/>
</dbReference>
<dbReference type="RefSeq" id="WP_091230456.1">
    <property type="nucleotide sequence ID" value="NZ_FMKA01000002.1"/>
</dbReference>
<keyword evidence="6 11" id="KW-0812">Transmembrane</keyword>
<feature type="transmembrane region" description="Helical" evidence="11">
    <location>
        <begin position="206"/>
        <end position="224"/>
    </location>
</feature>
<evidence type="ECO:0000256" key="11">
    <source>
        <dbReference type="SAM" id="Phobius"/>
    </source>
</evidence>
<evidence type="ECO:0000256" key="4">
    <source>
        <dbReference type="ARBA" id="ARBA00022519"/>
    </source>
</evidence>
<name>A0A1D3TQH3_9FIRM</name>
<feature type="transmembrane region" description="Helical" evidence="11">
    <location>
        <begin position="91"/>
        <end position="114"/>
    </location>
</feature>
<feature type="transmembrane region" description="Helical" evidence="11">
    <location>
        <begin position="12"/>
        <end position="35"/>
    </location>
</feature>
<dbReference type="PANTHER" id="PTHR32196:SF32">
    <property type="entry name" value="XYLOSE TRANSPORT SYSTEM PERMEASE PROTEIN XYLH"/>
    <property type="match status" value="1"/>
</dbReference>
<evidence type="ECO:0000313" key="12">
    <source>
        <dbReference type="EMBL" id="SCP95795.1"/>
    </source>
</evidence>
<feature type="transmembrane region" description="Helical" evidence="11">
    <location>
        <begin position="41"/>
        <end position="60"/>
    </location>
</feature>
<reference evidence="12 13" key="1">
    <citation type="submission" date="2016-09" db="EMBL/GenBank/DDBJ databases">
        <authorList>
            <person name="Capua I."/>
            <person name="De Benedictis P."/>
            <person name="Joannis T."/>
            <person name="Lombin L.H."/>
            <person name="Cattoli G."/>
        </authorList>
    </citation>
    <scope>NUCLEOTIDE SEQUENCE [LARGE SCALE GENOMIC DNA]</scope>
    <source>
        <strain evidence="12 13">GluBS11</strain>
    </source>
</reference>
<dbReference type="GO" id="GO:0005886">
    <property type="term" value="C:plasma membrane"/>
    <property type="evidence" value="ECO:0007669"/>
    <property type="project" value="UniProtKB-SubCell"/>
</dbReference>
<feature type="transmembrane region" description="Helical" evidence="11">
    <location>
        <begin position="320"/>
        <end position="346"/>
    </location>
</feature>
<dbReference type="NCBIfam" id="NF040906">
    <property type="entry name" value="GguB"/>
    <property type="match status" value="1"/>
</dbReference>